<dbReference type="AlphaFoldDB" id="A0A1C4A2J7"/>
<dbReference type="InterPro" id="IPR002585">
    <property type="entry name" value="Cyt-d_ubiquinol_oxidase_su_1"/>
</dbReference>
<feature type="transmembrane region" description="Helical" evidence="12">
    <location>
        <begin position="383"/>
        <end position="405"/>
    </location>
</feature>
<keyword evidence="9 12" id="KW-1133">Transmembrane helix</keyword>
<dbReference type="GO" id="GO:0016682">
    <property type="term" value="F:oxidoreductase activity, acting on diphenols and related substances as donors, oxygen as acceptor"/>
    <property type="evidence" value="ECO:0007669"/>
    <property type="project" value="TreeGrafter"/>
</dbReference>
<dbReference type="GO" id="GO:0020037">
    <property type="term" value="F:heme binding"/>
    <property type="evidence" value="ECO:0007669"/>
    <property type="project" value="TreeGrafter"/>
</dbReference>
<evidence type="ECO:0000256" key="12">
    <source>
        <dbReference type="PIRNR" id="PIRNR006446"/>
    </source>
</evidence>
<accession>A0A1C4A2J7</accession>
<evidence type="ECO:0000256" key="8">
    <source>
        <dbReference type="ARBA" id="ARBA00022982"/>
    </source>
</evidence>
<dbReference type="PANTHER" id="PTHR30365">
    <property type="entry name" value="CYTOCHROME D UBIQUINOL OXIDASE"/>
    <property type="match status" value="1"/>
</dbReference>
<evidence type="ECO:0000256" key="1">
    <source>
        <dbReference type="ARBA" id="ARBA00004651"/>
    </source>
</evidence>
<reference evidence="14" key="1">
    <citation type="submission" date="2016-08" db="EMBL/GenBank/DDBJ databases">
        <authorList>
            <person name="Varghese N."/>
            <person name="Submissions Spin"/>
        </authorList>
    </citation>
    <scope>NUCLEOTIDE SEQUENCE [LARGE SCALE GENOMIC DNA]</scope>
    <source>
        <strain evidence="14">R-53094</strain>
    </source>
</reference>
<evidence type="ECO:0000256" key="6">
    <source>
        <dbReference type="ARBA" id="ARBA00022692"/>
    </source>
</evidence>
<feature type="transmembrane region" description="Helical" evidence="12">
    <location>
        <begin position="130"/>
        <end position="151"/>
    </location>
</feature>
<dbReference type="GO" id="GO:0005886">
    <property type="term" value="C:plasma membrane"/>
    <property type="evidence" value="ECO:0007669"/>
    <property type="project" value="UniProtKB-SubCell"/>
</dbReference>
<evidence type="ECO:0000313" key="13">
    <source>
        <dbReference type="EMBL" id="SCB88765.1"/>
    </source>
</evidence>
<evidence type="ECO:0000256" key="5">
    <source>
        <dbReference type="ARBA" id="ARBA00022617"/>
    </source>
</evidence>
<dbReference type="OrthoDB" id="9807042at2"/>
<keyword evidence="14" id="KW-1185">Reference proteome</keyword>
<evidence type="ECO:0000256" key="3">
    <source>
        <dbReference type="ARBA" id="ARBA00022448"/>
    </source>
</evidence>
<keyword evidence="11 12" id="KW-0472">Membrane</keyword>
<feature type="transmembrane region" description="Helical" evidence="12">
    <location>
        <begin position="192"/>
        <end position="213"/>
    </location>
</feature>
<organism evidence="13 14">
    <name type="scientific">Weissella bombi</name>
    <dbReference type="NCBI Taxonomy" id="1505725"/>
    <lineage>
        <taxon>Bacteria</taxon>
        <taxon>Bacillati</taxon>
        <taxon>Bacillota</taxon>
        <taxon>Bacilli</taxon>
        <taxon>Lactobacillales</taxon>
        <taxon>Lactobacillaceae</taxon>
        <taxon>Weissella</taxon>
    </lineage>
</organism>
<feature type="transmembrane region" description="Helical" evidence="12">
    <location>
        <begin position="345"/>
        <end position="371"/>
    </location>
</feature>
<dbReference type="STRING" id="1505725.GA0061074_103135"/>
<evidence type="ECO:0000313" key="14">
    <source>
        <dbReference type="Proteomes" id="UP000199268"/>
    </source>
</evidence>
<protein>
    <submittedName>
        <fullName evidence="13">Cytochrome d ubiquinol oxidase subunit I</fullName>
    </submittedName>
</protein>
<name>A0A1C4A2J7_9LACO</name>
<evidence type="ECO:0000256" key="2">
    <source>
        <dbReference type="ARBA" id="ARBA00009819"/>
    </source>
</evidence>
<evidence type="ECO:0000256" key="11">
    <source>
        <dbReference type="ARBA" id="ARBA00023136"/>
    </source>
</evidence>
<feature type="transmembrane region" description="Helical" evidence="12">
    <location>
        <begin position="97"/>
        <end position="118"/>
    </location>
</feature>
<dbReference type="RefSeq" id="WP_092462020.1">
    <property type="nucleotide sequence ID" value="NZ_BJEE01000004.1"/>
</dbReference>
<evidence type="ECO:0000256" key="7">
    <source>
        <dbReference type="ARBA" id="ARBA00022723"/>
    </source>
</evidence>
<feature type="transmembrane region" description="Helical" evidence="12">
    <location>
        <begin position="225"/>
        <end position="243"/>
    </location>
</feature>
<dbReference type="GO" id="GO:0019646">
    <property type="term" value="P:aerobic electron transport chain"/>
    <property type="evidence" value="ECO:0007669"/>
    <property type="project" value="InterPro"/>
</dbReference>
<keyword evidence="10 12" id="KW-0408">Iron</keyword>
<dbReference type="PIRSF" id="PIRSF006446">
    <property type="entry name" value="Cyt_quinol_oxidase_1"/>
    <property type="match status" value="1"/>
</dbReference>
<evidence type="ECO:0000256" key="10">
    <source>
        <dbReference type="ARBA" id="ARBA00023004"/>
    </source>
</evidence>
<feature type="transmembrane region" description="Helical" evidence="12">
    <location>
        <begin position="439"/>
        <end position="456"/>
    </location>
</feature>
<proteinExistence type="inferred from homology"/>
<feature type="transmembrane region" description="Helical" evidence="12">
    <location>
        <begin position="25"/>
        <end position="47"/>
    </location>
</feature>
<keyword evidence="3 12" id="KW-0813">Transport</keyword>
<keyword evidence="6 12" id="KW-0812">Transmembrane</keyword>
<sequence length="490" mass="55124">MNLVAGLSILNLARFQFAMTTIFHFFFVPLSIGLGIIVAIMETLYVIKKDDQYKRMTKFWGKIFMLSFAVGVVTGIIQEFQFGMNWSRYSRYVGDIFGPALAVEALVAFFLESTFLGLWSFGWDRFNKKLHLVFIWLTTLGSAFSALWILAANSFMQNPVGFKVDHKFDRAVLVDFPALLQNHQLWLEFPHVIFATFMAGSFAVIGVSAWSLLRRPNHELDFFKKSVKVGAIVALVGTVGLLYTGDRHSLYLQDDQPMKFAATEALDKNVGGDDKQAPWSVIAVSDPQTHEVKWSLDVPYMLSILAHHSLVGGSQGWHELNKELHEKYDVKFGHDMNYYLPNNTLYYSFRIMAVSAGAFGFLALVALWAVRKKSKIDISKYKWVLWIFGLSTFLPYVAITSGWLITELGRAPWVVYGVLTMADAVSPNVSVTSLLTSNILYFVTFLVLGLIMIMLARRVMIAGPESVDEVVSDENVDPFSPEAFANGKEA</sequence>
<evidence type="ECO:0000256" key="4">
    <source>
        <dbReference type="ARBA" id="ARBA00022475"/>
    </source>
</evidence>
<keyword evidence="8 12" id="KW-0249">Electron transport</keyword>
<evidence type="ECO:0000256" key="9">
    <source>
        <dbReference type="ARBA" id="ARBA00022989"/>
    </source>
</evidence>
<dbReference type="Pfam" id="PF01654">
    <property type="entry name" value="Cyt_bd_oxida_I"/>
    <property type="match status" value="1"/>
</dbReference>
<comment type="similarity">
    <text evidence="2 12">Belongs to the cytochrome ubiquinol oxidase subunit 1 family.</text>
</comment>
<dbReference type="PANTHER" id="PTHR30365:SF15">
    <property type="entry name" value="CYTOCHROME BD UBIQUINOL OXIDASE SUBUNIT 1"/>
    <property type="match status" value="1"/>
</dbReference>
<dbReference type="EMBL" id="FMAO01000003">
    <property type="protein sequence ID" value="SCB88765.1"/>
    <property type="molecule type" value="Genomic_DNA"/>
</dbReference>
<keyword evidence="5 12" id="KW-0349">Heme</keyword>
<dbReference type="Proteomes" id="UP000199268">
    <property type="component" value="Unassembled WGS sequence"/>
</dbReference>
<comment type="subcellular location">
    <subcellularLocation>
        <location evidence="1">Cell membrane</location>
        <topology evidence="1">Multi-pass membrane protein</topology>
    </subcellularLocation>
</comment>
<gene>
    <name evidence="13" type="ORF">GA0061074_103135</name>
</gene>
<dbReference type="GO" id="GO:0046872">
    <property type="term" value="F:metal ion binding"/>
    <property type="evidence" value="ECO:0007669"/>
    <property type="project" value="UniProtKB-UniRule"/>
</dbReference>
<keyword evidence="7 12" id="KW-0479">Metal-binding</keyword>
<dbReference type="GO" id="GO:0009055">
    <property type="term" value="F:electron transfer activity"/>
    <property type="evidence" value="ECO:0007669"/>
    <property type="project" value="UniProtKB-UniRule"/>
</dbReference>
<dbReference type="GO" id="GO:0070069">
    <property type="term" value="C:cytochrome complex"/>
    <property type="evidence" value="ECO:0007669"/>
    <property type="project" value="UniProtKB-UniRule"/>
</dbReference>
<keyword evidence="4 12" id="KW-1003">Cell membrane</keyword>
<feature type="transmembrane region" description="Helical" evidence="12">
    <location>
        <begin position="59"/>
        <end position="77"/>
    </location>
</feature>